<dbReference type="SUPFAM" id="SSF54593">
    <property type="entry name" value="Glyoxalase/Bleomycin resistance protein/Dihydroxybiphenyl dioxygenase"/>
    <property type="match status" value="1"/>
</dbReference>
<dbReference type="InterPro" id="IPR004360">
    <property type="entry name" value="Glyas_Fos-R_dOase_dom"/>
</dbReference>
<evidence type="ECO:0000313" key="4">
    <source>
        <dbReference type="Proteomes" id="UP000186303"/>
    </source>
</evidence>
<reference evidence="4" key="1">
    <citation type="journal article" date="2017" name="Nucleic Acids Res.">
        <title>Proteogenomics produces comprehensive and highly accurate protein-coding gene annotation in a complete genome assembly of Malassezia sympodialis.</title>
        <authorList>
            <person name="Zhu Y."/>
            <person name="Engstroem P.G."/>
            <person name="Tellgren-Roth C."/>
            <person name="Baudo C.D."/>
            <person name="Kennell J.C."/>
            <person name="Sun S."/>
            <person name="Billmyre R.B."/>
            <person name="Schroeder M.S."/>
            <person name="Andersson A."/>
            <person name="Holm T."/>
            <person name="Sigurgeirsson B."/>
            <person name="Wu G."/>
            <person name="Sankaranarayanan S.R."/>
            <person name="Siddharthan R."/>
            <person name="Sanyal K."/>
            <person name="Lundeberg J."/>
            <person name="Nystedt B."/>
            <person name="Boekhout T."/>
            <person name="Dawson T.L. Jr."/>
            <person name="Heitman J."/>
            <person name="Scheynius A."/>
            <person name="Lehtioe J."/>
        </authorList>
    </citation>
    <scope>NUCLEOTIDE SEQUENCE [LARGE SCALE GENOMIC DNA]</scope>
    <source>
        <strain evidence="4">ATCC 42132</strain>
    </source>
</reference>
<protein>
    <recommendedName>
        <fullName evidence="2">VOC domain-containing protein</fullName>
    </recommendedName>
</protein>
<dbReference type="InterPro" id="IPR037523">
    <property type="entry name" value="VOC_core"/>
</dbReference>
<feature type="domain" description="VOC" evidence="2">
    <location>
        <begin position="92"/>
        <end position="243"/>
    </location>
</feature>
<dbReference type="VEuPathDB" id="FungiDB:MSYG_0515"/>
<organism evidence="3 4">
    <name type="scientific">Malassezia sympodialis (strain ATCC 42132)</name>
    <name type="common">Atopic eczema-associated yeast</name>
    <dbReference type="NCBI Taxonomy" id="1230383"/>
    <lineage>
        <taxon>Eukaryota</taxon>
        <taxon>Fungi</taxon>
        <taxon>Dikarya</taxon>
        <taxon>Basidiomycota</taxon>
        <taxon>Ustilaginomycotina</taxon>
        <taxon>Malasseziomycetes</taxon>
        <taxon>Malasseziales</taxon>
        <taxon>Malasseziaceae</taxon>
        <taxon>Malassezia</taxon>
    </lineage>
</organism>
<dbReference type="AlphaFoldDB" id="A0A1M8A141"/>
<proteinExistence type="predicted"/>
<dbReference type="Gene3D" id="3.10.180.10">
    <property type="entry name" value="2,3-Dihydroxybiphenyl 1,2-Dioxygenase, domain 1"/>
    <property type="match status" value="1"/>
</dbReference>
<dbReference type="InterPro" id="IPR029068">
    <property type="entry name" value="Glyas_Bleomycin-R_OHBP_Dase"/>
</dbReference>
<name>A0A1M8A141_MALS4</name>
<accession>A0A1M8A141</accession>
<sequence>MAPAPLPPLSDRRCPGLRLSQLGVSIDELRALPRESDSRPKTTNMRRPIDLLPAMPVRRHAPTPADDDDDGTGDVVRRARRAPPAVPTPLPAMLMAMPCLRVRHLPLSVAFYTRVLRFRRFGRRDPAQARLFRGAPGTMPSLNGGAPGMRPSLPPGVYLLLRPSAGGPTGELQTLWLMVTDVEACFRDAAAQLVAASTVQEGYFPEHDFAQAQILTRPQLMPDGTCEFRVRDPDGHTLVLSGLAG</sequence>
<dbReference type="Proteomes" id="UP000186303">
    <property type="component" value="Chromosome 1"/>
</dbReference>
<feature type="compositionally biased region" description="Basic and acidic residues" evidence="1">
    <location>
        <begin position="28"/>
        <end position="40"/>
    </location>
</feature>
<dbReference type="Pfam" id="PF00903">
    <property type="entry name" value="Glyoxalase"/>
    <property type="match status" value="1"/>
</dbReference>
<dbReference type="PROSITE" id="PS51819">
    <property type="entry name" value="VOC"/>
    <property type="match status" value="1"/>
</dbReference>
<evidence type="ECO:0000313" key="3">
    <source>
        <dbReference type="EMBL" id="SHO76180.1"/>
    </source>
</evidence>
<evidence type="ECO:0000259" key="2">
    <source>
        <dbReference type="PROSITE" id="PS51819"/>
    </source>
</evidence>
<keyword evidence="4" id="KW-1185">Reference proteome</keyword>
<evidence type="ECO:0000256" key="1">
    <source>
        <dbReference type="SAM" id="MobiDB-lite"/>
    </source>
</evidence>
<feature type="region of interest" description="Disordered" evidence="1">
    <location>
        <begin position="28"/>
        <end position="75"/>
    </location>
</feature>
<dbReference type="OrthoDB" id="1077582at2759"/>
<gene>
    <name evidence="3" type="ORF">MSYG_0515</name>
</gene>
<dbReference type="EMBL" id="LT671821">
    <property type="protein sequence ID" value="SHO76180.1"/>
    <property type="molecule type" value="Genomic_DNA"/>
</dbReference>